<evidence type="ECO:0000256" key="4">
    <source>
        <dbReference type="ARBA" id="ARBA00022989"/>
    </source>
</evidence>
<evidence type="ECO:0000256" key="2">
    <source>
        <dbReference type="ARBA" id="ARBA00022475"/>
    </source>
</evidence>
<feature type="transmembrane region" description="Helical" evidence="6">
    <location>
        <begin position="416"/>
        <end position="442"/>
    </location>
</feature>
<dbReference type="InterPro" id="IPR004869">
    <property type="entry name" value="MMPL_dom"/>
</dbReference>
<dbReference type="SUPFAM" id="SSF82866">
    <property type="entry name" value="Multidrug efflux transporter AcrB transmembrane domain"/>
    <property type="match status" value="2"/>
</dbReference>
<feature type="transmembrane region" description="Helical" evidence="6">
    <location>
        <begin position="346"/>
        <end position="366"/>
    </location>
</feature>
<dbReference type="Proteomes" id="UP000587991">
    <property type="component" value="Unassembled WGS sequence"/>
</dbReference>
<evidence type="ECO:0000256" key="6">
    <source>
        <dbReference type="SAM" id="Phobius"/>
    </source>
</evidence>
<dbReference type="EMBL" id="JABAIM010000003">
    <property type="protein sequence ID" value="NLR76097.1"/>
    <property type="molecule type" value="Genomic_DNA"/>
</dbReference>
<keyword evidence="4 6" id="KW-1133">Transmembrane helix</keyword>
<keyword evidence="2" id="KW-1003">Cell membrane</keyword>
<dbReference type="AlphaFoldDB" id="A0A847SB08"/>
<keyword evidence="5 6" id="KW-0472">Membrane</keyword>
<comment type="subcellular location">
    <subcellularLocation>
        <location evidence="1">Cell membrane</location>
        <topology evidence="1">Multi-pass membrane protein</topology>
    </subcellularLocation>
</comment>
<keyword evidence="3 6" id="KW-0812">Transmembrane</keyword>
<feature type="transmembrane region" description="Helical" evidence="6">
    <location>
        <begin position="372"/>
        <end position="395"/>
    </location>
</feature>
<dbReference type="Pfam" id="PF03176">
    <property type="entry name" value="MMPL"/>
    <property type="match status" value="1"/>
</dbReference>
<feature type="transmembrane region" description="Helical" evidence="6">
    <location>
        <begin position="304"/>
        <end position="325"/>
    </location>
</feature>
<accession>A0A847SB08</accession>
<feature type="transmembrane region" description="Helical" evidence="6">
    <location>
        <begin position="687"/>
        <end position="708"/>
    </location>
</feature>
<evidence type="ECO:0000256" key="5">
    <source>
        <dbReference type="ARBA" id="ARBA00023136"/>
    </source>
</evidence>
<protein>
    <submittedName>
        <fullName evidence="8">MMPL family transporter</fullName>
    </submittedName>
</protein>
<gene>
    <name evidence="8" type="ORF">HF682_13100</name>
</gene>
<evidence type="ECO:0000313" key="9">
    <source>
        <dbReference type="Proteomes" id="UP000587991"/>
    </source>
</evidence>
<feature type="transmembrane region" description="Helical" evidence="6">
    <location>
        <begin position="637"/>
        <end position="655"/>
    </location>
</feature>
<proteinExistence type="predicted"/>
<feature type="transmembrane region" description="Helical" evidence="6">
    <location>
        <begin position="720"/>
        <end position="739"/>
    </location>
</feature>
<evidence type="ECO:0000259" key="7">
    <source>
        <dbReference type="Pfam" id="PF03176"/>
    </source>
</evidence>
<evidence type="ECO:0000313" key="8">
    <source>
        <dbReference type="EMBL" id="NLR76097.1"/>
    </source>
</evidence>
<feature type="transmembrane region" description="Helical" evidence="6">
    <location>
        <begin position="662"/>
        <end position="681"/>
    </location>
</feature>
<name>A0A847SB08_9NEIS</name>
<dbReference type="GO" id="GO:0005886">
    <property type="term" value="C:plasma membrane"/>
    <property type="evidence" value="ECO:0007669"/>
    <property type="project" value="UniProtKB-SubCell"/>
</dbReference>
<dbReference type="PANTHER" id="PTHR33406">
    <property type="entry name" value="MEMBRANE PROTEIN MJ1562-RELATED"/>
    <property type="match status" value="1"/>
</dbReference>
<feature type="transmembrane region" description="Helical" evidence="6">
    <location>
        <begin position="277"/>
        <end position="298"/>
    </location>
</feature>
<reference evidence="8 9" key="1">
    <citation type="submission" date="2020-04" db="EMBL/GenBank/DDBJ databases">
        <title>Draft genome of Leeia sp. IMCC25680.</title>
        <authorList>
            <person name="Song J."/>
            <person name="Cho J.-C."/>
        </authorList>
    </citation>
    <scope>NUCLEOTIDE SEQUENCE [LARGE SCALE GENOMIC DNA]</scope>
    <source>
        <strain evidence="8 9">IMCC25680</strain>
    </source>
</reference>
<keyword evidence="9" id="KW-1185">Reference proteome</keyword>
<comment type="caution">
    <text evidence="8">The sequence shown here is derived from an EMBL/GenBank/DDBJ whole genome shotgun (WGS) entry which is preliminary data.</text>
</comment>
<feature type="domain" description="Membrane transport protein MMPL" evidence="7">
    <location>
        <begin position="214"/>
        <end position="402"/>
    </location>
</feature>
<feature type="transmembrane region" description="Helical" evidence="6">
    <location>
        <begin position="253"/>
        <end position="270"/>
    </location>
</feature>
<dbReference type="InterPro" id="IPR050545">
    <property type="entry name" value="Mycobact_MmpL"/>
</dbReference>
<feature type="transmembrane region" description="Helical" evidence="6">
    <location>
        <begin position="751"/>
        <end position="770"/>
    </location>
</feature>
<dbReference type="RefSeq" id="WP_168877773.1">
    <property type="nucleotide sequence ID" value="NZ_JABAIM010000003.1"/>
</dbReference>
<evidence type="ECO:0000256" key="3">
    <source>
        <dbReference type="ARBA" id="ARBA00022692"/>
    </source>
</evidence>
<organism evidence="8 9">
    <name type="scientific">Leeia aquatica</name>
    <dbReference type="NCBI Taxonomy" id="2725557"/>
    <lineage>
        <taxon>Bacteria</taxon>
        <taxon>Pseudomonadati</taxon>
        <taxon>Pseudomonadota</taxon>
        <taxon>Betaproteobacteria</taxon>
        <taxon>Neisseriales</taxon>
        <taxon>Leeiaceae</taxon>
        <taxon>Leeia</taxon>
    </lineage>
</organism>
<sequence length="777" mass="84493">MRRWLPWWWLALAGLCGAWVLSAFLRGGVLETDLLRLLPATEQNSHAEQAVNALYGQLGNRILLLAGAKDAAQAHAAAHQLASVLRHSPAFRRVVLEVPTFNAQQLLDTYLPYAPGLLTAIDRQQLQQATPDVQHQLLRRLGAPFQDGIPTPPSLDPFGYLQRWLGQLPLAQTRLQQEQGVLVARQSGQTYVLLVLEPQGAAFDAATQRAVITGLQQAEREVKAQHPGVQLLRTGALFYASSAREQASHEVDLIGGGSLLGVLLLLWLLFRSIKPLLLGMLTVGIGMVFSCAAVLLVYGKIHLITLVFGVSLIGEAIDYAIQYFAAHLEAGSRWEARQGMRRVLPGLLVALCTSLLGYGALTLTPFPAISQIALFAFAGLVAAWLSVALLLPRWVQKPGQHDGLRRVRWPAAVLHWWLARMTLGRGVLLVGALLLACLPGWLRLQGNDDIHLLVSHPAQLVAEERQVRQLVGISEASRFFLTEGADAEQALQREAVLVSRLREHLGQGVSGFTAVSDLVPPVAQQRGDQALLRQRLPASAVLPVMQALGFPDEAMNRWQSRSTWPVLTLDHWMQQPLAGVYRHQVMPLPGGQKGLILILQGDDGRLDLDAVARGLPGVTVVNKARSVSRMFQQYRQLGYYWLPGAMGMVLLVLLVRYRLRNACAIMLPNLVALAVSLSAYGLTGQPFTLFSLMGLMLVLGVGVNYAIFLLEAGVRNPVPFAGVLLSAATTVLSFGLLSLSSMPALNQFGTVLLFGIICSVLLAPLSLTFGRARCAGA</sequence>
<dbReference type="Gene3D" id="1.20.1640.10">
    <property type="entry name" value="Multidrug efflux transporter AcrB transmembrane domain"/>
    <property type="match status" value="2"/>
</dbReference>
<dbReference type="PANTHER" id="PTHR33406:SF13">
    <property type="entry name" value="MEMBRANE PROTEIN YDFJ"/>
    <property type="match status" value="1"/>
</dbReference>
<evidence type="ECO:0000256" key="1">
    <source>
        <dbReference type="ARBA" id="ARBA00004651"/>
    </source>
</evidence>